<reference evidence="2" key="1">
    <citation type="submission" date="2015-07" db="EMBL/GenBank/DDBJ databases">
        <title>Draft Genome Sequence of Oceanobacillus picturae Heshi-B3 that Was Isolated from Fermented Rice Bran with Aging Salted Mackerel, Which Was Named Heshiko as Traditional Fermented Seafood in Japan.</title>
        <authorList>
            <person name="Akuzawa S."/>
            <person name="Nakagawa J."/>
            <person name="Kanekatsu T."/>
            <person name="Kanesaki Y."/>
            <person name="Suzuki T."/>
        </authorList>
    </citation>
    <scope>NUCLEOTIDE SEQUENCE [LARGE SCALE GENOMIC DNA]</scope>
    <source>
        <strain evidence="2">Heshi-B3</strain>
    </source>
</reference>
<name>A0A0U9HGK6_9BACI</name>
<protein>
    <submittedName>
        <fullName evidence="1">Capsular polysaccharide biosynthesis protein</fullName>
    </submittedName>
</protein>
<evidence type="ECO:0000313" key="1">
    <source>
        <dbReference type="EMBL" id="GAQ19172.1"/>
    </source>
</evidence>
<organism evidence="1 2">
    <name type="scientific">Oceanobacillus picturae</name>
    <dbReference type="NCBI Taxonomy" id="171693"/>
    <lineage>
        <taxon>Bacteria</taxon>
        <taxon>Bacillati</taxon>
        <taxon>Bacillota</taxon>
        <taxon>Bacilli</taxon>
        <taxon>Bacillales</taxon>
        <taxon>Bacillaceae</taxon>
        <taxon>Oceanobacillus</taxon>
    </lineage>
</organism>
<dbReference type="EMBL" id="BBXV01000041">
    <property type="protein sequence ID" value="GAQ19172.1"/>
    <property type="molecule type" value="Genomic_DNA"/>
</dbReference>
<accession>A0A0U9HGK6</accession>
<comment type="caution">
    <text evidence="1">The sequence shown here is derived from an EMBL/GenBank/DDBJ whole genome shotgun (WGS) entry which is preliminary data.</text>
</comment>
<dbReference type="AlphaFoldDB" id="A0A0U9HGK6"/>
<evidence type="ECO:0000313" key="2">
    <source>
        <dbReference type="Proteomes" id="UP000052946"/>
    </source>
</evidence>
<dbReference type="Proteomes" id="UP000052946">
    <property type="component" value="Unassembled WGS sequence"/>
</dbReference>
<proteinExistence type="predicted"/>
<reference evidence="1 2" key="2">
    <citation type="journal article" date="2016" name="Genome Announc.">
        <title>Draft Genome Sequence of Oceanobacillus picturae Heshi-B3, Isolated from Fermented Rice Bran in a Traditional Japanese Seafood Dish.</title>
        <authorList>
            <person name="Akuzawa S."/>
            <person name="Nagaoka J."/>
            <person name="Kanekatsu M."/>
            <person name="Kanesaki Y."/>
            <person name="Suzuki T."/>
        </authorList>
    </citation>
    <scope>NUCLEOTIDE SEQUENCE [LARGE SCALE GENOMIC DNA]</scope>
    <source>
        <strain evidence="1 2">Heshi-B3</strain>
    </source>
</reference>
<sequence>MPFGYLSSIYGNALVWDVYHSAPDFDHSYDQQKIDLPINLKSDGWGRPIN</sequence>
<gene>
    <name evidence="1" type="ORF">OPHB3_3134</name>
</gene>